<name>A0AAV8Z9E2_9CUCU</name>
<dbReference type="PROSITE" id="PS51354">
    <property type="entry name" value="GLUTAREDOXIN_2"/>
    <property type="match status" value="1"/>
</dbReference>
<evidence type="ECO:0000259" key="8">
    <source>
        <dbReference type="Pfam" id="PF00462"/>
    </source>
</evidence>
<proteinExistence type="inferred from homology"/>
<comment type="similarity">
    <text evidence="1">Belongs to the glutaredoxin family. Monothiol subfamily.</text>
</comment>
<evidence type="ECO:0000313" key="9">
    <source>
        <dbReference type="EMBL" id="KAJ8960613.1"/>
    </source>
</evidence>
<dbReference type="FunFam" id="3.40.30.10:FF:000012">
    <property type="entry name" value="Monothiol glutaredoxin"/>
    <property type="match status" value="1"/>
</dbReference>
<dbReference type="CDD" id="cd03028">
    <property type="entry name" value="GRX_PICOT_like"/>
    <property type="match status" value="1"/>
</dbReference>
<dbReference type="PANTHER" id="PTHR10293:SF73">
    <property type="entry name" value="GLUTAREDOXIN-3"/>
    <property type="match status" value="1"/>
</dbReference>
<dbReference type="InterPro" id="IPR036249">
    <property type="entry name" value="Thioredoxin-like_sf"/>
</dbReference>
<gene>
    <name evidence="9" type="ORF">NQ318_013905</name>
</gene>
<evidence type="ECO:0000313" key="10">
    <source>
        <dbReference type="Proteomes" id="UP001162162"/>
    </source>
</evidence>
<dbReference type="InterPro" id="IPR014434">
    <property type="entry name" value="Monothiol_GRX"/>
</dbReference>
<evidence type="ECO:0000256" key="2">
    <source>
        <dbReference type="ARBA" id="ARBA00022714"/>
    </source>
</evidence>
<feature type="domain" description="Glutaredoxin" evidence="8">
    <location>
        <begin position="1"/>
        <end position="64"/>
    </location>
</feature>
<dbReference type="InterPro" id="IPR002109">
    <property type="entry name" value="Glutaredoxin"/>
</dbReference>
<dbReference type="EMBL" id="JAPWTK010000008">
    <property type="protein sequence ID" value="KAJ8960613.1"/>
    <property type="molecule type" value="Genomic_DNA"/>
</dbReference>
<keyword evidence="4 7" id="KW-0408">Iron</keyword>
<dbReference type="SUPFAM" id="SSF52833">
    <property type="entry name" value="Thioredoxin-like"/>
    <property type="match status" value="1"/>
</dbReference>
<accession>A0AAV8Z9E2</accession>
<sequence length="85" mass="9553">MLFMKGNRTTPRCGFSRQIIEILNNTGAKYETFDILTDEEVRQGLKTYSDWPTYPQLYVNGELIGGLDIVKEMVTAGEFASALNA</sequence>
<keyword evidence="10" id="KW-1185">Reference proteome</keyword>
<evidence type="ECO:0000256" key="3">
    <source>
        <dbReference type="ARBA" id="ARBA00022723"/>
    </source>
</evidence>
<dbReference type="AlphaFoldDB" id="A0AAV8Z9E2"/>
<dbReference type="InterPro" id="IPR033658">
    <property type="entry name" value="GRX_PICOT-like"/>
</dbReference>
<dbReference type="Pfam" id="PF00462">
    <property type="entry name" value="Glutaredoxin"/>
    <property type="match status" value="1"/>
</dbReference>
<keyword evidence="2 7" id="KW-0001">2Fe-2S</keyword>
<dbReference type="GO" id="GO:0005829">
    <property type="term" value="C:cytosol"/>
    <property type="evidence" value="ECO:0007669"/>
    <property type="project" value="TreeGrafter"/>
</dbReference>
<dbReference type="PANTHER" id="PTHR10293">
    <property type="entry name" value="GLUTAREDOXIN FAMILY MEMBER"/>
    <property type="match status" value="1"/>
</dbReference>
<dbReference type="Gene3D" id="3.40.30.10">
    <property type="entry name" value="Glutaredoxin"/>
    <property type="match status" value="1"/>
</dbReference>
<dbReference type="PIRSF" id="PIRSF005894">
    <property type="entry name" value="Monothiol_GRX"/>
    <property type="match status" value="1"/>
</dbReference>
<keyword evidence="6" id="KW-0676">Redox-active center</keyword>
<dbReference type="GO" id="GO:0015036">
    <property type="term" value="F:disulfide oxidoreductase activity"/>
    <property type="evidence" value="ECO:0007669"/>
    <property type="project" value="InterPro"/>
</dbReference>
<protein>
    <recommendedName>
        <fullName evidence="8">Glutaredoxin domain-containing protein</fullName>
    </recommendedName>
</protein>
<keyword evidence="5 7" id="KW-0411">Iron-sulfur</keyword>
<evidence type="ECO:0000256" key="5">
    <source>
        <dbReference type="ARBA" id="ARBA00023014"/>
    </source>
</evidence>
<organism evidence="9 10">
    <name type="scientific">Aromia moschata</name>
    <dbReference type="NCBI Taxonomy" id="1265417"/>
    <lineage>
        <taxon>Eukaryota</taxon>
        <taxon>Metazoa</taxon>
        <taxon>Ecdysozoa</taxon>
        <taxon>Arthropoda</taxon>
        <taxon>Hexapoda</taxon>
        <taxon>Insecta</taxon>
        <taxon>Pterygota</taxon>
        <taxon>Neoptera</taxon>
        <taxon>Endopterygota</taxon>
        <taxon>Coleoptera</taxon>
        <taxon>Polyphaga</taxon>
        <taxon>Cucujiformia</taxon>
        <taxon>Chrysomeloidea</taxon>
        <taxon>Cerambycidae</taxon>
        <taxon>Cerambycinae</taxon>
        <taxon>Callichromatini</taxon>
        <taxon>Aromia</taxon>
    </lineage>
</organism>
<evidence type="ECO:0000256" key="4">
    <source>
        <dbReference type="ARBA" id="ARBA00023004"/>
    </source>
</evidence>
<dbReference type="NCBIfam" id="TIGR00365">
    <property type="entry name" value="Grx4 family monothiol glutaredoxin"/>
    <property type="match status" value="1"/>
</dbReference>
<dbReference type="GO" id="GO:0005634">
    <property type="term" value="C:nucleus"/>
    <property type="evidence" value="ECO:0007669"/>
    <property type="project" value="TreeGrafter"/>
</dbReference>
<reference evidence="9" key="1">
    <citation type="journal article" date="2023" name="Insect Mol. Biol.">
        <title>Genome sequencing provides insights into the evolution of gene families encoding plant cell wall-degrading enzymes in longhorned beetles.</title>
        <authorList>
            <person name="Shin N.R."/>
            <person name="Okamura Y."/>
            <person name="Kirsch R."/>
            <person name="Pauchet Y."/>
        </authorList>
    </citation>
    <scope>NUCLEOTIDE SEQUENCE</scope>
    <source>
        <strain evidence="9">AMC_N1</strain>
    </source>
</reference>
<evidence type="ECO:0000256" key="7">
    <source>
        <dbReference type="PIRSR" id="PIRSR005894-2"/>
    </source>
</evidence>
<keyword evidence="3 7" id="KW-0479">Metal-binding</keyword>
<dbReference type="GO" id="GO:0046872">
    <property type="term" value="F:metal ion binding"/>
    <property type="evidence" value="ECO:0007669"/>
    <property type="project" value="UniProtKB-KW"/>
</dbReference>
<dbReference type="GO" id="GO:0051537">
    <property type="term" value="F:2 iron, 2 sulfur cluster binding"/>
    <property type="evidence" value="ECO:0007669"/>
    <property type="project" value="UniProtKB-KW"/>
</dbReference>
<dbReference type="GO" id="GO:0006879">
    <property type="term" value="P:intracellular iron ion homeostasis"/>
    <property type="evidence" value="ECO:0007669"/>
    <property type="project" value="TreeGrafter"/>
</dbReference>
<evidence type="ECO:0000256" key="6">
    <source>
        <dbReference type="ARBA" id="ARBA00023284"/>
    </source>
</evidence>
<feature type="binding site" evidence="7">
    <location>
        <position position="13"/>
    </location>
    <ligand>
        <name>[2Fe-2S] cluster</name>
        <dbReference type="ChEBI" id="CHEBI:190135"/>
        <note>ligand shared between dimeric partners</note>
    </ligand>
</feature>
<dbReference type="Proteomes" id="UP001162162">
    <property type="component" value="Unassembled WGS sequence"/>
</dbReference>
<evidence type="ECO:0000256" key="1">
    <source>
        <dbReference type="ARBA" id="ARBA00009630"/>
    </source>
</evidence>
<dbReference type="InterPro" id="IPR004480">
    <property type="entry name" value="Monothiol_GRX-rel"/>
</dbReference>
<comment type="caution">
    <text evidence="9">The sequence shown here is derived from an EMBL/GenBank/DDBJ whole genome shotgun (WGS) entry which is preliminary data.</text>
</comment>